<dbReference type="SUPFAM" id="SSF53955">
    <property type="entry name" value="Lysozyme-like"/>
    <property type="match status" value="1"/>
</dbReference>
<evidence type="ECO:0000313" key="5">
    <source>
        <dbReference type="EMBL" id="MFC7287980.1"/>
    </source>
</evidence>
<dbReference type="InterPro" id="IPR018392">
    <property type="entry name" value="LysM"/>
</dbReference>
<accession>A0ABW2IAC6</accession>
<evidence type="ECO:0000256" key="1">
    <source>
        <dbReference type="ARBA" id="ARBA00007734"/>
    </source>
</evidence>
<dbReference type="CDD" id="cd16894">
    <property type="entry name" value="MltD-like"/>
    <property type="match status" value="1"/>
</dbReference>
<feature type="signal peptide" evidence="3">
    <location>
        <begin position="1"/>
        <end position="27"/>
    </location>
</feature>
<dbReference type="InterPro" id="IPR036779">
    <property type="entry name" value="LysM_dom_sf"/>
</dbReference>
<sequence>MPTSDFKVPYKTISAAVLLSFAGLSHASDLSLPPYNWVQDAALQDNPSLANDPLSEFVVTSDADVWARIRKGFAIPDLTDNQLVINQTIWYSSRPDYIGRTTKRASLYLYHVVEELEKRGMPTELALLPFIESAFNPQAYSTAKAAGMWQFIPSTGRDFNLKQNMFKDERRSVLASTDAALTYLQKLYGMFGDWQLALAAYNWGEGSVQRAIKKAEAAGVGTDFNSLSAYMPAETRNYVPKLQAVKNIIASPDAYGITLLKVDNQPYFVSIAKTRDIDVKLAAQLAELPMDEFKALNPQFNRPVITGSSNTQILLPQSNAEKFKANLAKWSHALSSWTAHKVTNARERIETIAAKFHTTPQVIREVNNIPPKMLLKAGSTVLVPRTDESAQKDITQEVADNATLAMTPDVPDTKRINVVVKKKDTINTLASRYKVSIAQIKSWNNLSHDKLASGQKLELHVPYKAAVASNNKSKATTTKAVAKSTKQASRAPAKSNKAKTTVASKSGNKAPAKISVASASGKINLK</sequence>
<dbReference type="Gene3D" id="3.10.350.10">
    <property type="entry name" value="LysM domain"/>
    <property type="match status" value="2"/>
</dbReference>
<dbReference type="SMART" id="SM00257">
    <property type="entry name" value="LysM"/>
    <property type="match status" value="2"/>
</dbReference>
<dbReference type="Pfam" id="PF01464">
    <property type="entry name" value="SLT"/>
    <property type="match status" value="1"/>
</dbReference>
<dbReference type="EMBL" id="JBHTBU010000001">
    <property type="protein sequence ID" value="MFC7287980.1"/>
    <property type="molecule type" value="Genomic_DNA"/>
</dbReference>
<reference evidence="6" key="1">
    <citation type="journal article" date="2019" name="Int. J. Syst. Evol. Microbiol.">
        <title>The Global Catalogue of Microorganisms (GCM) 10K type strain sequencing project: providing services to taxonomists for standard genome sequencing and annotation.</title>
        <authorList>
            <consortium name="The Broad Institute Genomics Platform"/>
            <consortium name="The Broad Institute Genome Sequencing Center for Infectious Disease"/>
            <person name="Wu L."/>
            <person name="Ma J."/>
        </authorList>
    </citation>
    <scope>NUCLEOTIDE SEQUENCE [LARGE SCALE GENOMIC DNA]</scope>
    <source>
        <strain evidence="6">KACC 12508</strain>
    </source>
</reference>
<dbReference type="PANTHER" id="PTHR37423">
    <property type="entry name" value="SOLUBLE LYTIC MUREIN TRANSGLYCOSYLASE-RELATED"/>
    <property type="match status" value="1"/>
</dbReference>
<feature type="compositionally biased region" description="Polar residues" evidence="2">
    <location>
        <begin position="498"/>
        <end position="507"/>
    </location>
</feature>
<feature type="compositionally biased region" description="Low complexity" evidence="2">
    <location>
        <begin position="470"/>
        <end position="489"/>
    </location>
</feature>
<evidence type="ECO:0000313" key="6">
    <source>
        <dbReference type="Proteomes" id="UP001596542"/>
    </source>
</evidence>
<evidence type="ECO:0000256" key="3">
    <source>
        <dbReference type="SAM" id="SignalP"/>
    </source>
</evidence>
<feature type="chain" id="PRO_5045457542" evidence="3">
    <location>
        <begin position="28"/>
        <end position="526"/>
    </location>
</feature>
<dbReference type="Pfam" id="PF01476">
    <property type="entry name" value="LysM"/>
    <property type="match status" value="2"/>
</dbReference>
<evidence type="ECO:0000259" key="4">
    <source>
        <dbReference type="PROSITE" id="PS51782"/>
    </source>
</evidence>
<dbReference type="PANTHER" id="PTHR37423:SF2">
    <property type="entry name" value="MEMBRANE-BOUND LYTIC MUREIN TRANSGLYCOSYLASE C"/>
    <property type="match status" value="1"/>
</dbReference>
<dbReference type="InterPro" id="IPR023346">
    <property type="entry name" value="Lysozyme-like_dom_sf"/>
</dbReference>
<dbReference type="Gene3D" id="1.10.530.10">
    <property type="match status" value="1"/>
</dbReference>
<comment type="caution">
    <text evidence="5">The sequence shown here is derived from an EMBL/GenBank/DDBJ whole genome shotgun (WGS) entry which is preliminary data.</text>
</comment>
<name>A0ABW2IAC6_9BURK</name>
<dbReference type="PROSITE" id="PS51782">
    <property type="entry name" value="LYSM"/>
    <property type="match status" value="1"/>
</dbReference>
<dbReference type="SUPFAM" id="SSF54106">
    <property type="entry name" value="LysM domain"/>
    <property type="match status" value="1"/>
</dbReference>
<evidence type="ECO:0000256" key="2">
    <source>
        <dbReference type="SAM" id="MobiDB-lite"/>
    </source>
</evidence>
<proteinExistence type="inferred from homology"/>
<dbReference type="InterPro" id="IPR008258">
    <property type="entry name" value="Transglycosylase_SLT_dom_1"/>
</dbReference>
<dbReference type="Proteomes" id="UP001596542">
    <property type="component" value="Unassembled WGS sequence"/>
</dbReference>
<protein>
    <submittedName>
        <fullName evidence="5">Transglycosylase SLT domain-containing protein</fullName>
    </submittedName>
</protein>
<keyword evidence="3" id="KW-0732">Signal</keyword>
<keyword evidence="6" id="KW-1185">Reference proteome</keyword>
<gene>
    <name evidence="5" type="ORF">ACFQPC_08035</name>
</gene>
<dbReference type="PROSITE" id="PS00922">
    <property type="entry name" value="TRANSGLYCOSYLASE"/>
    <property type="match status" value="1"/>
</dbReference>
<comment type="similarity">
    <text evidence="1">Belongs to the transglycosylase Slt family.</text>
</comment>
<feature type="region of interest" description="Disordered" evidence="2">
    <location>
        <begin position="470"/>
        <end position="526"/>
    </location>
</feature>
<dbReference type="RefSeq" id="WP_382271370.1">
    <property type="nucleotide sequence ID" value="NZ_JBHTBU010000001.1"/>
</dbReference>
<dbReference type="CDD" id="cd00118">
    <property type="entry name" value="LysM"/>
    <property type="match status" value="2"/>
</dbReference>
<organism evidence="5 6">
    <name type="scientific">Herminiimonas glaciei</name>
    <dbReference type="NCBI Taxonomy" id="523788"/>
    <lineage>
        <taxon>Bacteria</taxon>
        <taxon>Pseudomonadati</taxon>
        <taxon>Pseudomonadota</taxon>
        <taxon>Betaproteobacteria</taxon>
        <taxon>Burkholderiales</taxon>
        <taxon>Oxalobacteraceae</taxon>
        <taxon>Herminiimonas</taxon>
    </lineage>
</organism>
<feature type="domain" description="LysM" evidence="4">
    <location>
        <begin position="416"/>
        <end position="459"/>
    </location>
</feature>
<dbReference type="InterPro" id="IPR000189">
    <property type="entry name" value="Transglyc_AS"/>
</dbReference>